<proteinExistence type="inferred from homology"/>
<dbReference type="PROSITE" id="PS51891">
    <property type="entry name" value="CENP_V_GFA"/>
    <property type="match status" value="1"/>
</dbReference>
<evidence type="ECO:0000256" key="1">
    <source>
        <dbReference type="ARBA" id="ARBA00005495"/>
    </source>
</evidence>
<dbReference type="SUPFAM" id="SSF51316">
    <property type="entry name" value="Mss4-like"/>
    <property type="match status" value="1"/>
</dbReference>
<organism evidence="6 7">
    <name type="scientific">Klebsiella indica</name>
    <dbReference type="NCBI Taxonomy" id="2582917"/>
    <lineage>
        <taxon>Bacteria</taxon>
        <taxon>Pseudomonadati</taxon>
        <taxon>Pseudomonadota</taxon>
        <taxon>Gammaproteobacteria</taxon>
        <taxon>Enterobacterales</taxon>
        <taxon>Enterobacteriaceae</taxon>
        <taxon>Klebsiella/Raoultella group</taxon>
        <taxon>Klebsiella</taxon>
    </lineage>
</organism>
<dbReference type="Gene3D" id="2.170.150.70">
    <property type="match status" value="1"/>
</dbReference>
<dbReference type="PANTHER" id="PTHR33337:SF40">
    <property type="entry name" value="CENP-V_GFA DOMAIN-CONTAINING PROTEIN-RELATED"/>
    <property type="match status" value="1"/>
</dbReference>
<dbReference type="GO" id="GO:0046872">
    <property type="term" value="F:metal ion binding"/>
    <property type="evidence" value="ECO:0007669"/>
    <property type="project" value="UniProtKB-KW"/>
</dbReference>
<dbReference type="AlphaFoldDB" id="A0A5R9LGE1"/>
<protein>
    <recommendedName>
        <fullName evidence="5">CENP-V/GFA domain-containing protein</fullName>
    </recommendedName>
</protein>
<name>A0A5R9LGE1_9ENTR</name>
<reference evidence="6 7" key="1">
    <citation type="submission" date="2019-05" db="EMBL/GenBank/DDBJ databases">
        <title>Genome sequence of Klebsiella sp strain TOUT106.</title>
        <authorList>
            <person name="Rahi P."/>
            <person name="Chaudhari D."/>
        </authorList>
    </citation>
    <scope>NUCLEOTIDE SEQUENCE [LARGE SCALE GENOMIC DNA]</scope>
    <source>
        <strain evidence="6 7">TOUT106</strain>
    </source>
</reference>
<keyword evidence="2" id="KW-0479">Metal-binding</keyword>
<dbReference type="RefSeq" id="WP_138361552.1">
    <property type="nucleotide sequence ID" value="NZ_JBCIVH010000030.1"/>
</dbReference>
<evidence type="ECO:0000256" key="4">
    <source>
        <dbReference type="ARBA" id="ARBA00023239"/>
    </source>
</evidence>
<comment type="caution">
    <text evidence="6">The sequence shown here is derived from an EMBL/GenBank/DDBJ whole genome shotgun (WGS) entry which is preliminary data.</text>
</comment>
<feature type="domain" description="CENP-V/GFA" evidence="5">
    <location>
        <begin position="4"/>
        <end position="125"/>
    </location>
</feature>
<dbReference type="Proteomes" id="UP000307430">
    <property type="component" value="Unassembled WGS sequence"/>
</dbReference>
<comment type="similarity">
    <text evidence="1">Belongs to the Gfa family.</text>
</comment>
<keyword evidence="7" id="KW-1185">Reference proteome</keyword>
<dbReference type="Pfam" id="PF04828">
    <property type="entry name" value="GFA"/>
    <property type="match status" value="1"/>
</dbReference>
<evidence type="ECO:0000313" key="6">
    <source>
        <dbReference type="EMBL" id="TLV15652.1"/>
    </source>
</evidence>
<evidence type="ECO:0000259" key="5">
    <source>
        <dbReference type="PROSITE" id="PS51891"/>
    </source>
</evidence>
<dbReference type="GO" id="GO:0016846">
    <property type="term" value="F:carbon-sulfur lyase activity"/>
    <property type="evidence" value="ECO:0007669"/>
    <property type="project" value="InterPro"/>
</dbReference>
<evidence type="ECO:0000256" key="3">
    <source>
        <dbReference type="ARBA" id="ARBA00022833"/>
    </source>
</evidence>
<accession>A0A5R9LGE1</accession>
<evidence type="ECO:0000256" key="2">
    <source>
        <dbReference type="ARBA" id="ARBA00022723"/>
    </source>
</evidence>
<gene>
    <name evidence="6" type="ORF">FE839_14735</name>
</gene>
<sequence>MENYRGECFCGSVHISIKLGYLNIYSCYCHECQKHTGGVFMFVKAKKRPDVYPGTESLKSFYTASHGYRFFCAECGGLLFIQGNNEADFLIPVSVLDFTAEQKCRMMLIDELQHHLRPTFFRLYGRFL</sequence>
<dbReference type="PANTHER" id="PTHR33337">
    <property type="entry name" value="GFA DOMAIN-CONTAINING PROTEIN"/>
    <property type="match status" value="1"/>
</dbReference>
<keyword evidence="3" id="KW-0862">Zinc</keyword>
<dbReference type="InterPro" id="IPR011057">
    <property type="entry name" value="Mss4-like_sf"/>
</dbReference>
<keyword evidence="4" id="KW-0456">Lyase</keyword>
<dbReference type="EMBL" id="VCHQ01000018">
    <property type="protein sequence ID" value="TLV15652.1"/>
    <property type="molecule type" value="Genomic_DNA"/>
</dbReference>
<evidence type="ECO:0000313" key="7">
    <source>
        <dbReference type="Proteomes" id="UP000307430"/>
    </source>
</evidence>
<dbReference type="InterPro" id="IPR006913">
    <property type="entry name" value="CENP-V/GFA"/>
</dbReference>